<dbReference type="EMBL" id="JARKNE010000009">
    <property type="protein sequence ID" value="KAK5803028.1"/>
    <property type="molecule type" value="Genomic_DNA"/>
</dbReference>
<comment type="caution">
    <text evidence="1">The sequence shown here is derived from an EMBL/GenBank/DDBJ whole genome shotgun (WGS) entry which is preliminary data.</text>
</comment>
<accession>A0ABR0NNW3</accession>
<sequence>MEKVLQLEIKNKTMEEQRLADMKQLQKESHEALKKYKEDTVATMRDYLPKLRSNLMLHTEIVVKPFDVRQVYFNCMRKLTTIDLGFDVLYPSGKEWEEFNRNRKSLKFTSFTKRLR</sequence>
<organism evidence="1 2">
    <name type="scientific">Gossypium arboreum</name>
    <name type="common">Tree cotton</name>
    <name type="synonym">Gossypium nanking</name>
    <dbReference type="NCBI Taxonomy" id="29729"/>
    <lineage>
        <taxon>Eukaryota</taxon>
        <taxon>Viridiplantae</taxon>
        <taxon>Streptophyta</taxon>
        <taxon>Embryophyta</taxon>
        <taxon>Tracheophyta</taxon>
        <taxon>Spermatophyta</taxon>
        <taxon>Magnoliopsida</taxon>
        <taxon>eudicotyledons</taxon>
        <taxon>Gunneridae</taxon>
        <taxon>Pentapetalae</taxon>
        <taxon>rosids</taxon>
        <taxon>malvids</taxon>
        <taxon>Malvales</taxon>
        <taxon>Malvaceae</taxon>
        <taxon>Malvoideae</taxon>
        <taxon>Gossypium</taxon>
    </lineage>
</organism>
<keyword evidence="2" id="KW-1185">Reference proteome</keyword>
<gene>
    <name evidence="1" type="ORF">PVK06_030668</name>
</gene>
<reference evidence="1 2" key="1">
    <citation type="submission" date="2023-03" db="EMBL/GenBank/DDBJ databases">
        <title>WGS of Gossypium arboreum.</title>
        <authorList>
            <person name="Yu D."/>
        </authorList>
    </citation>
    <scope>NUCLEOTIDE SEQUENCE [LARGE SCALE GENOMIC DNA]</scope>
    <source>
        <tissue evidence="1">Leaf</tissue>
    </source>
</reference>
<protein>
    <submittedName>
        <fullName evidence="1">Uncharacterized protein</fullName>
    </submittedName>
</protein>
<dbReference type="Proteomes" id="UP001358586">
    <property type="component" value="Chromosome 9"/>
</dbReference>
<evidence type="ECO:0000313" key="2">
    <source>
        <dbReference type="Proteomes" id="UP001358586"/>
    </source>
</evidence>
<evidence type="ECO:0000313" key="1">
    <source>
        <dbReference type="EMBL" id="KAK5803028.1"/>
    </source>
</evidence>
<name>A0ABR0NNW3_GOSAR</name>
<proteinExistence type="predicted"/>